<dbReference type="InParanoid" id="A0A1I1WK92"/>
<keyword evidence="8" id="KW-1185">Reference proteome</keyword>
<dbReference type="GO" id="GO:0140359">
    <property type="term" value="F:ABC-type transporter activity"/>
    <property type="evidence" value="ECO:0007669"/>
    <property type="project" value="InterPro"/>
</dbReference>
<dbReference type="InterPro" id="IPR051449">
    <property type="entry name" value="ABC-2_transporter_component"/>
</dbReference>
<evidence type="ECO:0000256" key="3">
    <source>
        <dbReference type="ARBA" id="ARBA00022692"/>
    </source>
</evidence>
<evidence type="ECO:0000256" key="1">
    <source>
        <dbReference type="ARBA" id="ARBA00004651"/>
    </source>
</evidence>
<feature type="transmembrane region" description="Helical" evidence="6">
    <location>
        <begin position="216"/>
        <end position="235"/>
    </location>
</feature>
<dbReference type="PANTHER" id="PTHR30294:SF29">
    <property type="entry name" value="MULTIDRUG ABC TRANSPORTER PERMEASE YBHS-RELATED"/>
    <property type="match status" value="1"/>
</dbReference>
<gene>
    <name evidence="7" type="ORF">SAMN05444380_104148</name>
</gene>
<dbReference type="Proteomes" id="UP000181976">
    <property type="component" value="Unassembled WGS sequence"/>
</dbReference>
<protein>
    <submittedName>
        <fullName evidence="7">ABC-2 type transport system permease protein</fullName>
    </submittedName>
</protein>
<keyword evidence="4 6" id="KW-1133">Transmembrane helix</keyword>
<dbReference type="GO" id="GO:0005886">
    <property type="term" value="C:plasma membrane"/>
    <property type="evidence" value="ECO:0007669"/>
    <property type="project" value="UniProtKB-SubCell"/>
</dbReference>
<comment type="subcellular location">
    <subcellularLocation>
        <location evidence="1">Cell membrane</location>
        <topology evidence="1">Multi-pass membrane protein</topology>
    </subcellularLocation>
</comment>
<dbReference type="PANTHER" id="PTHR30294">
    <property type="entry name" value="MEMBRANE COMPONENT OF ABC TRANSPORTER YHHJ-RELATED"/>
    <property type="match status" value="1"/>
</dbReference>
<dbReference type="RefSeq" id="WP_010528264.1">
    <property type="nucleotide sequence ID" value="NZ_AFSL01000074.1"/>
</dbReference>
<feature type="transmembrane region" description="Helical" evidence="6">
    <location>
        <begin position="162"/>
        <end position="186"/>
    </location>
</feature>
<keyword evidence="3 6" id="KW-0812">Transmembrane</keyword>
<reference evidence="7 8" key="1">
    <citation type="submission" date="2016-10" db="EMBL/GenBank/DDBJ databases">
        <authorList>
            <person name="de Groot N.N."/>
        </authorList>
    </citation>
    <scope>NUCLEOTIDE SEQUENCE [LARGE SCALE GENOMIC DNA]</scope>
    <source>
        <strain evidence="7 8">DSM 19012</strain>
    </source>
</reference>
<dbReference type="eggNOG" id="COG1277">
    <property type="taxonomic scope" value="Bacteria"/>
</dbReference>
<evidence type="ECO:0000256" key="6">
    <source>
        <dbReference type="SAM" id="Phobius"/>
    </source>
</evidence>
<dbReference type="OrthoDB" id="9794512at2"/>
<feature type="transmembrane region" description="Helical" evidence="6">
    <location>
        <begin position="96"/>
        <end position="120"/>
    </location>
</feature>
<evidence type="ECO:0000256" key="5">
    <source>
        <dbReference type="ARBA" id="ARBA00023136"/>
    </source>
</evidence>
<proteinExistence type="predicted"/>
<organism evidence="7 8">
    <name type="scientific">Thermophagus xiamenensis</name>
    <dbReference type="NCBI Taxonomy" id="385682"/>
    <lineage>
        <taxon>Bacteria</taxon>
        <taxon>Pseudomonadati</taxon>
        <taxon>Bacteroidota</taxon>
        <taxon>Bacteroidia</taxon>
        <taxon>Marinilabiliales</taxon>
        <taxon>Marinilabiliaceae</taxon>
        <taxon>Thermophagus</taxon>
    </lineage>
</organism>
<name>A0A1I1WK92_9BACT</name>
<evidence type="ECO:0000256" key="4">
    <source>
        <dbReference type="ARBA" id="ARBA00022989"/>
    </source>
</evidence>
<feature type="transmembrane region" description="Helical" evidence="6">
    <location>
        <begin position="58"/>
        <end position="75"/>
    </location>
</feature>
<sequence>MNKVLIITSKEFRGYFDSLMAYIMLFIFLGLTGFFTWLYGTDVFYTNTASLSPFFQTAYWTLFLFIPALTMKHIAEELKTGTIELLLTKPISYWQVIIGKFLATWLLIVVSLALTIPWYITIANLGPIDHGTVITGYLGLLLMSGAYISIGIFTSSLTQNQIVAFLLALIGGIFFQILFSMLASVFDGTLGNIFEYLDLRGHYDNITRGIIDSRDFIYFLSVIFISLAGAEASLLKKNLK</sequence>
<evidence type="ECO:0000256" key="2">
    <source>
        <dbReference type="ARBA" id="ARBA00022475"/>
    </source>
</evidence>
<evidence type="ECO:0000313" key="7">
    <source>
        <dbReference type="EMBL" id="SFD95472.1"/>
    </source>
</evidence>
<dbReference type="EMBL" id="FONA01000004">
    <property type="protein sequence ID" value="SFD95472.1"/>
    <property type="molecule type" value="Genomic_DNA"/>
</dbReference>
<dbReference type="STRING" id="385682.SAMN05444380_104148"/>
<keyword evidence="5 6" id="KW-0472">Membrane</keyword>
<dbReference type="AlphaFoldDB" id="A0A1I1WK92"/>
<accession>A0A1I1WK92</accession>
<dbReference type="Pfam" id="PF12679">
    <property type="entry name" value="ABC2_membrane_2"/>
    <property type="match status" value="1"/>
</dbReference>
<keyword evidence="2" id="KW-1003">Cell membrane</keyword>
<feature type="transmembrane region" description="Helical" evidence="6">
    <location>
        <begin position="132"/>
        <end position="150"/>
    </location>
</feature>
<evidence type="ECO:0000313" key="8">
    <source>
        <dbReference type="Proteomes" id="UP000181976"/>
    </source>
</evidence>
<feature type="transmembrane region" description="Helical" evidence="6">
    <location>
        <begin position="20"/>
        <end position="38"/>
    </location>
</feature>